<organism evidence="8 9">
    <name type="scientific">Humicola insolens</name>
    <name type="common">Soft-rot fungus</name>
    <dbReference type="NCBI Taxonomy" id="85995"/>
    <lineage>
        <taxon>Eukaryota</taxon>
        <taxon>Fungi</taxon>
        <taxon>Dikarya</taxon>
        <taxon>Ascomycota</taxon>
        <taxon>Pezizomycotina</taxon>
        <taxon>Sordariomycetes</taxon>
        <taxon>Sordariomycetidae</taxon>
        <taxon>Sordariales</taxon>
        <taxon>Chaetomiaceae</taxon>
        <taxon>Mycothermus</taxon>
    </lineage>
</organism>
<feature type="transmembrane region" description="Helical" evidence="6">
    <location>
        <begin position="84"/>
        <end position="107"/>
    </location>
</feature>
<evidence type="ECO:0000256" key="3">
    <source>
        <dbReference type="ARBA" id="ARBA00022989"/>
    </source>
</evidence>
<evidence type="ECO:0000256" key="5">
    <source>
        <dbReference type="ARBA" id="ARBA00038359"/>
    </source>
</evidence>
<dbReference type="PANTHER" id="PTHR33048">
    <property type="entry name" value="PTH11-LIKE INTEGRAL MEMBRANE PROTEIN (AFU_ORTHOLOGUE AFUA_5G11245)"/>
    <property type="match status" value="1"/>
</dbReference>
<dbReference type="Proteomes" id="UP001583172">
    <property type="component" value="Unassembled WGS sequence"/>
</dbReference>
<keyword evidence="3 6" id="KW-1133">Transmembrane helix</keyword>
<reference evidence="8 9" key="1">
    <citation type="journal article" date="2024" name="Commun. Biol.">
        <title>Comparative genomic analysis of thermophilic fungi reveals convergent evolutionary adaptations and gene losses.</title>
        <authorList>
            <person name="Steindorff A.S."/>
            <person name="Aguilar-Pontes M.V."/>
            <person name="Robinson A.J."/>
            <person name="Andreopoulos B."/>
            <person name="LaButti K."/>
            <person name="Kuo A."/>
            <person name="Mondo S."/>
            <person name="Riley R."/>
            <person name="Otillar R."/>
            <person name="Haridas S."/>
            <person name="Lipzen A."/>
            <person name="Grimwood J."/>
            <person name="Schmutz J."/>
            <person name="Clum A."/>
            <person name="Reid I.D."/>
            <person name="Moisan M.C."/>
            <person name="Butler G."/>
            <person name="Nguyen T.T.M."/>
            <person name="Dewar K."/>
            <person name="Conant G."/>
            <person name="Drula E."/>
            <person name="Henrissat B."/>
            <person name="Hansel C."/>
            <person name="Singer S."/>
            <person name="Hutchinson M.I."/>
            <person name="de Vries R.P."/>
            <person name="Natvig D.O."/>
            <person name="Powell A.J."/>
            <person name="Tsang A."/>
            <person name="Grigoriev I.V."/>
        </authorList>
    </citation>
    <scope>NUCLEOTIDE SEQUENCE [LARGE SCALE GENOMIC DNA]</scope>
    <source>
        <strain evidence="8 9">CBS 620.91</strain>
    </source>
</reference>
<feature type="transmembrane region" description="Helical" evidence="6">
    <location>
        <begin position="40"/>
        <end position="64"/>
    </location>
</feature>
<gene>
    <name evidence="8" type="ORF">VTJ49DRAFT_1439</name>
</gene>
<dbReference type="Pfam" id="PF20684">
    <property type="entry name" value="Fung_rhodopsin"/>
    <property type="match status" value="1"/>
</dbReference>
<accession>A0ABR3VDM6</accession>
<dbReference type="EMBL" id="JAZGSY010000153">
    <property type="protein sequence ID" value="KAL1839501.1"/>
    <property type="molecule type" value="Genomic_DNA"/>
</dbReference>
<evidence type="ECO:0000256" key="2">
    <source>
        <dbReference type="ARBA" id="ARBA00022692"/>
    </source>
</evidence>
<feature type="transmembrane region" description="Helical" evidence="6">
    <location>
        <begin position="235"/>
        <end position="261"/>
    </location>
</feature>
<name>A0ABR3VDM6_HUMIN</name>
<comment type="caution">
    <text evidence="8">The sequence shown here is derived from an EMBL/GenBank/DDBJ whole genome shotgun (WGS) entry which is preliminary data.</text>
</comment>
<feature type="transmembrane region" description="Helical" evidence="6">
    <location>
        <begin position="155"/>
        <end position="182"/>
    </location>
</feature>
<evidence type="ECO:0000256" key="4">
    <source>
        <dbReference type="ARBA" id="ARBA00023136"/>
    </source>
</evidence>
<evidence type="ECO:0000313" key="8">
    <source>
        <dbReference type="EMBL" id="KAL1839501.1"/>
    </source>
</evidence>
<proteinExistence type="inferred from homology"/>
<feature type="transmembrane region" description="Helical" evidence="6">
    <location>
        <begin position="6"/>
        <end position="28"/>
    </location>
</feature>
<feature type="domain" description="Rhodopsin" evidence="7">
    <location>
        <begin position="25"/>
        <end position="262"/>
    </location>
</feature>
<comment type="similarity">
    <text evidence="5">Belongs to the SAT4 family.</text>
</comment>
<evidence type="ECO:0000313" key="9">
    <source>
        <dbReference type="Proteomes" id="UP001583172"/>
    </source>
</evidence>
<comment type="subcellular location">
    <subcellularLocation>
        <location evidence="1">Membrane</location>
        <topology evidence="1">Multi-pass membrane protein</topology>
    </subcellularLocation>
</comment>
<sequence length="326" mass="34932">MIDVIALLFSISVLMGILTLVVLVRLWLKRTRGFFLRVEAPGIVTLILLAISFSLLGGAVAWGYGRHGADLAADLAADKALRLVAVSAFFASIAVTTARASALTSLVEVLPVDWATTALLTLTGLTFCLNLAVALMIVIVPWGDRMLKECESDSSVWFGIVVQMGAVLTVCLDFGMAAIAGIKGWRLCITHGQLVERIGFVVGMSFGICAITISIMKLAQTTCASFTYDSTYTTIPFAILTFAEPVTIMLAAVVPILRLYFTKPTHTLRGKPLGEDVADPWPYAEGPVAARRGSTGRSCSRCGKCLYLERRQPLDSSTPYRGGGAC</sequence>
<keyword evidence="2 6" id="KW-0812">Transmembrane</keyword>
<protein>
    <recommendedName>
        <fullName evidence="7">Rhodopsin domain-containing protein</fullName>
    </recommendedName>
</protein>
<dbReference type="PANTHER" id="PTHR33048:SF155">
    <property type="entry name" value="INTEGRAL MEMBRANE PROTEIN"/>
    <property type="match status" value="1"/>
</dbReference>
<feature type="transmembrane region" description="Helical" evidence="6">
    <location>
        <begin position="119"/>
        <end position="143"/>
    </location>
</feature>
<evidence type="ECO:0000256" key="6">
    <source>
        <dbReference type="SAM" id="Phobius"/>
    </source>
</evidence>
<keyword evidence="9" id="KW-1185">Reference proteome</keyword>
<keyword evidence="4 6" id="KW-0472">Membrane</keyword>
<dbReference type="InterPro" id="IPR052337">
    <property type="entry name" value="SAT4-like"/>
</dbReference>
<dbReference type="InterPro" id="IPR049326">
    <property type="entry name" value="Rhodopsin_dom_fungi"/>
</dbReference>
<feature type="transmembrane region" description="Helical" evidence="6">
    <location>
        <begin position="194"/>
        <end position="215"/>
    </location>
</feature>
<evidence type="ECO:0000256" key="1">
    <source>
        <dbReference type="ARBA" id="ARBA00004141"/>
    </source>
</evidence>
<evidence type="ECO:0000259" key="7">
    <source>
        <dbReference type="Pfam" id="PF20684"/>
    </source>
</evidence>